<feature type="transmembrane region" description="Helical" evidence="2">
    <location>
        <begin position="107"/>
        <end position="127"/>
    </location>
</feature>
<comment type="caution">
    <text evidence="4">The sequence shown here is derived from an EMBL/GenBank/DDBJ whole genome shotgun (WGS) entry which is preliminary data.</text>
</comment>
<feature type="transmembrane region" description="Helical" evidence="2">
    <location>
        <begin position="139"/>
        <end position="157"/>
    </location>
</feature>
<feature type="transmembrane region" description="Helical" evidence="2">
    <location>
        <begin position="43"/>
        <end position="63"/>
    </location>
</feature>
<gene>
    <name evidence="4" type="ORF">SMIDD28_01882</name>
</gene>
<keyword evidence="2" id="KW-0812">Transmembrane</keyword>
<dbReference type="AlphaFoldDB" id="A0A139Q2S4"/>
<feature type="domain" description="CAAX prenyl protease 2/Lysostaphin resistance protein A-like" evidence="3">
    <location>
        <begin position="109"/>
        <end position="201"/>
    </location>
</feature>
<dbReference type="GO" id="GO:0004175">
    <property type="term" value="F:endopeptidase activity"/>
    <property type="evidence" value="ECO:0007669"/>
    <property type="project" value="UniProtKB-ARBA"/>
</dbReference>
<name>A0A139Q2S4_STRMT</name>
<accession>A0A139Q2S4</accession>
<proteinExistence type="inferred from homology"/>
<keyword evidence="2" id="KW-0472">Membrane</keyword>
<dbReference type="OrthoDB" id="3010375at2"/>
<evidence type="ECO:0000313" key="4">
    <source>
        <dbReference type="EMBL" id="KXT96847.1"/>
    </source>
</evidence>
<reference evidence="4 5" key="1">
    <citation type="submission" date="2016-01" db="EMBL/GenBank/DDBJ databases">
        <title>Highly variable Streptococcus oralis are common among viridans streptococci isolated from primates.</title>
        <authorList>
            <person name="Denapaite D."/>
            <person name="Rieger M."/>
            <person name="Koendgen S."/>
            <person name="Brueckner R."/>
            <person name="Ochigava I."/>
            <person name="Kappeler P."/>
            <person name="Maetz-Rensing K."/>
            <person name="Leendertz F."/>
            <person name="Hakenbeck R."/>
        </authorList>
    </citation>
    <scope>NUCLEOTIDE SEQUENCE [LARGE SCALE GENOMIC DNA]</scope>
    <source>
        <strain evidence="4 5">DD28</strain>
    </source>
</reference>
<dbReference type="InterPro" id="IPR003675">
    <property type="entry name" value="Rce1/LyrA-like_dom"/>
</dbReference>
<evidence type="ECO:0000256" key="2">
    <source>
        <dbReference type="SAM" id="Phobius"/>
    </source>
</evidence>
<sequence length="205" mass="23905">MMDSNLRKFEIIIVLISVAFFPLLSIMLGDAIIALLLDRAGMLKMMLGERILFAGTSLLLWWILEKGKLINIRVKQFISYKQVGLYILQITLITIFVFLYTTDYNSIIYILFFILVNFIIAWEEEFVYRLLVPEILKKLCSNFFIICLIQSLIFSYLGHMDGIILENLIYRVPISIVLYGIRSKTDSIFLPTTIHALWNIMLDFI</sequence>
<dbReference type="EMBL" id="LQOA01000050">
    <property type="protein sequence ID" value="KXT96847.1"/>
    <property type="molecule type" value="Genomic_DNA"/>
</dbReference>
<dbReference type="Pfam" id="PF02517">
    <property type="entry name" value="Rce1-like"/>
    <property type="match status" value="1"/>
</dbReference>
<dbReference type="GO" id="GO:0080120">
    <property type="term" value="P:CAAX-box protein maturation"/>
    <property type="evidence" value="ECO:0007669"/>
    <property type="project" value="UniProtKB-ARBA"/>
</dbReference>
<protein>
    <recommendedName>
        <fullName evidence="3">CAAX prenyl protease 2/Lysostaphin resistance protein A-like domain-containing protein</fullName>
    </recommendedName>
</protein>
<feature type="transmembrane region" description="Helical" evidence="2">
    <location>
        <begin position="83"/>
        <end position="101"/>
    </location>
</feature>
<evidence type="ECO:0000259" key="3">
    <source>
        <dbReference type="Pfam" id="PF02517"/>
    </source>
</evidence>
<evidence type="ECO:0000256" key="1">
    <source>
        <dbReference type="ARBA" id="ARBA00009067"/>
    </source>
</evidence>
<keyword evidence="2" id="KW-1133">Transmembrane helix</keyword>
<feature type="transmembrane region" description="Helical" evidence="2">
    <location>
        <begin position="12"/>
        <end position="37"/>
    </location>
</feature>
<dbReference type="PATRIC" id="fig|28037.234.peg.1969"/>
<dbReference type="Proteomes" id="UP000070136">
    <property type="component" value="Unassembled WGS sequence"/>
</dbReference>
<organism evidence="4 5">
    <name type="scientific">Streptococcus mitis</name>
    <dbReference type="NCBI Taxonomy" id="28037"/>
    <lineage>
        <taxon>Bacteria</taxon>
        <taxon>Bacillati</taxon>
        <taxon>Bacillota</taxon>
        <taxon>Bacilli</taxon>
        <taxon>Lactobacillales</taxon>
        <taxon>Streptococcaceae</taxon>
        <taxon>Streptococcus</taxon>
        <taxon>Streptococcus mitis group</taxon>
    </lineage>
</organism>
<dbReference type="RefSeq" id="WP_061425751.1">
    <property type="nucleotide sequence ID" value="NZ_JASHFP010000016.1"/>
</dbReference>
<comment type="similarity">
    <text evidence="1">Belongs to the UPF0177 family.</text>
</comment>
<evidence type="ECO:0000313" key="5">
    <source>
        <dbReference type="Proteomes" id="UP000070136"/>
    </source>
</evidence>